<keyword evidence="1" id="KW-1133">Transmembrane helix</keyword>
<evidence type="ECO:0000313" key="3">
    <source>
        <dbReference type="Proteomes" id="UP000005396"/>
    </source>
</evidence>
<dbReference type="AlphaFoldDB" id="A8RU71"/>
<protein>
    <submittedName>
        <fullName evidence="2">Uncharacterized protein</fullName>
    </submittedName>
</protein>
<reference evidence="2 3" key="2">
    <citation type="submission" date="2007-09" db="EMBL/GenBank/DDBJ databases">
        <title>Draft genome sequence of Clostridium bolteae (ATCC BAA-613).</title>
        <authorList>
            <person name="Sudarsanam P."/>
            <person name="Ley R."/>
            <person name="Guruge J."/>
            <person name="Turnbaugh P.J."/>
            <person name="Mahowald M."/>
            <person name="Liep D."/>
            <person name="Gordon J."/>
        </authorList>
    </citation>
    <scope>NUCLEOTIDE SEQUENCE [LARGE SCALE GENOMIC DNA]</scope>
    <source>
        <strain evidence="3">ATCC BAA-613 / DSM 15670 / CCUG 46953 / JCM 12243 / WAL 16351</strain>
    </source>
</reference>
<accession>A8RU71</accession>
<evidence type="ECO:0000256" key="1">
    <source>
        <dbReference type="SAM" id="Phobius"/>
    </source>
</evidence>
<dbReference type="eggNOG" id="ENOG5030GBK">
    <property type="taxonomic scope" value="Bacteria"/>
</dbReference>
<sequence length="113" mass="12936">MITIQFKGGEPMIQMMKRDFQLSLFCCCLGKLTMASWLLTNTMFLLASHVPFVTLDFVRQISLESFLGIWLGIFLCMAIPYVLPCGRSRIHFSLTPSVLMYIATLMIKETFIL</sequence>
<feature type="transmembrane region" description="Helical" evidence="1">
    <location>
        <begin position="20"/>
        <end position="46"/>
    </location>
</feature>
<dbReference type="EMBL" id="ABCC02000033">
    <property type="protein sequence ID" value="EDP15749.1"/>
    <property type="molecule type" value="Genomic_DNA"/>
</dbReference>
<name>A8RU71_ENTBW</name>
<feature type="transmembrane region" description="Helical" evidence="1">
    <location>
        <begin position="90"/>
        <end position="107"/>
    </location>
</feature>
<organism evidence="2 3">
    <name type="scientific">Enterocloster bolteae (strain ATCC BAA-613 / DSM 15670 / CCUG 46953 / JCM 12243 / WAL 16351)</name>
    <name type="common">Clostridium bolteae</name>
    <dbReference type="NCBI Taxonomy" id="411902"/>
    <lineage>
        <taxon>Bacteria</taxon>
        <taxon>Bacillati</taxon>
        <taxon>Bacillota</taxon>
        <taxon>Clostridia</taxon>
        <taxon>Lachnospirales</taxon>
        <taxon>Lachnospiraceae</taxon>
        <taxon>Enterocloster</taxon>
    </lineage>
</organism>
<proteinExistence type="predicted"/>
<reference evidence="2 3" key="1">
    <citation type="submission" date="2007-08" db="EMBL/GenBank/DDBJ databases">
        <authorList>
            <person name="Fulton L."/>
            <person name="Clifton S."/>
            <person name="Fulton B."/>
            <person name="Xu J."/>
            <person name="Minx P."/>
            <person name="Pepin K.H."/>
            <person name="Johnson M."/>
            <person name="Thiruvilangam P."/>
            <person name="Bhonagiri V."/>
            <person name="Nash W.E."/>
            <person name="Mardis E.R."/>
            <person name="Wilson R.K."/>
        </authorList>
    </citation>
    <scope>NUCLEOTIDE SEQUENCE [LARGE SCALE GENOMIC DNA]</scope>
    <source>
        <strain evidence="3">ATCC BAA-613 / DSM 15670 / CCUG 46953 / JCM 12243 / WAL 16351</strain>
    </source>
</reference>
<keyword evidence="1" id="KW-0812">Transmembrane</keyword>
<gene>
    <name evidence="2" type="ORF">CLOBOL_03920</name>
</gene>
<feature type="transmembrane region" description="Helical" evidence="1">
    <location>
        <begin position="66"/>
        <end position="83"/>
    </location>
</feature>
<dbReference type="Proteomes" id="UP000005396">
    <property type="component" value="Unassembled WGS sequence"/>
</dbReference>
<dbReference type="HOGENOM" id="CLU_2272471_0_0_9"/>
<dbReference type="PaxDb" id="411902-CLOBOL_03920"/>
<evidence type="ECO:0000313" key="2">
    <source>
        <dbReference type="EMBL" id="EDP15749.1"/>
    </source>
</evidence>
<keyword evidence="1" id="KW-0472">Membrane</keyword>
<comment type="caution">
    <text evidence="2">The sequence shown here is derived from an EMBL/GenBank/DDBJ whole genome shotgun (WGS) entry which is preliminary data.</text>
</comment>